<sequence length="82" mass="8587">MLTSAQVRSARHALRLSVSQLADASGVSTSTIKRLEADDGMPMSTKANLAAIKHALESAGIEFVGTPDDGPGIRIYKSTQST</sequence>
<evidence type="ECO:0000313" key="2">
    <source>
        <dbReference type="EMBL" id="MBM1713512.1"/>
    </source>
</evidence>
<dbReference type="PROSITE" id="PS50943">
    <property type="entry name" value="HTH_CROC1"/>
    <property type="match status" value="1"/>
</dbReference>
<dbReference type="AlphaFoldDB" id="A0AAE2VY38"/>
<proteinExistence type="predicted"/>
<evidence type="ECO:0000313" key="3">
    <source>
        <dbReference type="Proteomes" id="UP000732193"/>
    </source>
</evidence>
<accession>A0AAE2VY38</accession>
<dbReference type="Pfam" id="PF13560">
    <property type="entry name" value="HTH_31"/>
    <property type="match status" value="1"/>
</dbReference>
<gene>
    <name evidence="2" type="ORF">JQV55_08065</name>
</gene>
<dbReference type="Gene3D" id="1.10.260.40">
    <property type="entry name" value="lambda repressor-like DNA-binding domains"/>
    <property type="match status" value="1"/>
</dbReference>
<organism evidence="2 3">
    <name type="scientific">Sulfitobacter geojensis</name>
    <dbReference type="NCBI Taxonomy" id="1342299"/>
    <lineage>
        <taxon>Bacteria</taxon>
        <taxon>Pseudomonadati</taxon>
        <taxon>Pseudomonadota</taxon>
        <taxon>Alphaproteobacteria</taxon>
        <taxon>Rhodobacterales</taxon>
        <taxon>Roseobacteraceae</taxon>
        <taxon>Sulfitobacter</taxon>
    </lineage>
</organism>
<name>A0AAE2VY38_9RHOB</name>
<dbReference type="Proteomes" id="UP000732193">
    <property type="component" value="Unassembled WGS sequence"/>
</dbReference>
<feature type="domain" description="HTH cro/C1-type" evidence="1">
    <location>
        <begin position="7"/>
        <end position="36"/>
    </location>
</feature>
<evidence type="ECO:0000259" key="1">
    <source>
        <dbReference type="PROSITE" id="PS50943"/>
    </source>
</evidence>
<dbReference type="SUPFAM" id="SSF47413">
    <property type="entry name" value="lambda repressor-like DNA-binding domains"/>
    <property type="match status" value="1"/>
</dbReference>
<dbReference type="InterPro" id="IPR010982">
    <property type="entry name" value="Lambda_DNA-bd_dom_sf"/>
</dbReference>
<dbReference type="CDD" id="cd00093">
    <property type="entry name" value="HTH_XRE"/>
    <property type="match status" value="1"/>
</dbReference>
<reference evidence="2 3" key="1">
    <citation type="submission" date="2021-01" db="EMBL/GenBank/DDBJ databases">
        <title>Diatom-associated Roseobacters Show Island Model of Population Structure.</title>
        <authorList>
            <person name="Qu L."/>
            <person name="Feng X."/>
            <person name="Chen Y."/>
            <person name="Li L."/>
            <person name="Wang X."/>
            <person name="Hu Z."/>
            <person name="Wang H."/>
            <person name="Luo H."/>
        </authorList>
    </citation>
    <scope>NUCLEOTIDE SEQUENCE [LARGE SCALE GENOMIC DNA]</scope>
    <source>
        <strain evidence="2 3">TR60-84</strain>
    </source>
</reference>
<comment type="caution">
    <text evidence="2">The sequence shown here is derived from an EMBL/GenBank/DDBJ whole genome shotgun (WGS) entry which is preliminary data.</text>
</comment>
<dbReference type="GO" id="GO:0003677">
    <property type="term" value="F:DNA binding"/>
    <property type="evidence" value="ECO:0007669"/>
    <property type="project" value="InterPro"/>
</dbReference>
<dbReference type="EMBL" id="JAFBRM010000002">
    <property type="protein sequence ID" value="MBM1713512.1"/>
    <property type="molecule type" value="Genomic_DNA"/>
</dbReference>
<keyword evidence="3" id="KW-1185">Reference proteome</keyword>
<protein>
    <submittedName>
        <fullName evidence="2">Helix-turn-helix transcriptional regulator</fullName>
    </submittedName>
</protein>
<dbReference type="InterPro" id="IPR001387">
    <property type="entry name" value="Cro/C1-type_HTH"/>
</dbReference>